<organism evidence="7 8">
    <name type="scientific">Catenulispora subtropica</name>
    <dbReference type="NCBI Taxonomy" id="450798"/>
    <lineage>
        <taxon>Bacteria</taxon>
        <taxon>Bacillati</taxon>
        <taxon>Actinomycetota</taxon>
        <taxon>Actinomycetes</taxon>
        <taxon>Catenulisporales</taxon>
        <taxon>Catenulisporaceae</taxon>
        <taxon>Catenulispora</taxon>
    </lineage>
</organism>
<dbReference type="EMBL" id="BAAAQM010000004">
    <property type="protein sequence ID" value="GAA1957743.1"/>
    <property type="molecule type" value="Genomic_DNA"/>
</dbReference>
<feature type="transmembrane region" description="Helical" evidence="5">
    <location>
        <begin position="136"/>
        <end position="159"/>
    </location>
</feature>
<evidence type="ECO:0000256" key="2">
    <source>
        <dbReference type="ARBA" id="ARBA00022692"/>
    </source>
</evidence>
<feature type="transmembrane region" description="Helical" evidence="5">
    <location>
        <begin position="296"/>
        <end position="321"/>
    </location>
</feature>
<name>A0ABN2QTB9_9ACTN</name>
<keyword evidence="3 5" id="KW-1133">Transmembrane helix</keyword>
<evidence type="ECO:0000256" key="5">
    <source>
        <dbReference type="SAM" id="Phobius"/>
    </source>
</evidence>
<evidence type="ECO:0000259" key="6">
    <source>
        <dbReference type="Pfam" id="PF00324"/>
    </source>
</evidence>
<feature type="domain" description="Amino acid permease/ SLC12A" evidence="6">
    <location>
        <begin position="39"/>
        <end position="364"/>
    </location>
</feature>
<dbReference type="Pfam" id="PF00324">
    <property type="entry name" value="AA_permease"/>
    <property type="match status" value="1"/>
</dbReference>
<feature type="transmembrane region" description="Helical" evidence="5">
    <location>
        <begin position="242"/>
        <end position="260"/>
    </location>
</feature>
<evidence type="ECO:0000256" key="1">
    <source>
        <dbReference type="ARBA" id="ARBA00004141"/>
    </source>
</evidence>
<gene>
    <name evidence="7" type="ORF">GCM10009838_12230</name>
</gene>
<keyword evidence="4 5" id="KW-0472">Membrane</keyword>
<accession>A0ABN2QTB9</accession>
<feature type="transmembrane region" description="Helical" evidence="5">
    <location>
        <begin position="421"/>
        <end position="443"/>
    </location>
</feature>
<feature type="transmembrane region" description="Helical" evidence="5">
    <location>
        <begin position="53"/>
        <end position="76"/>
    </location>
</feature>
<sequence>MSDTPNASLGRTKISMTGVLAQSVGFMGPVFSVASLLPLMVGLSATGRGAGAATPIALIIAGIGIFGAGWIIAQYAKRIHLCGSLYEYICDTFGPAVGIVAGWLYFGAMLVLAAATFLVLGGLTESLLQAVFSVDIAWWILALGYVGVITAIVVVGVQFSVRAQLILVLISAAVVAAFSVYIIAKGGLGGHSVTARPFNPFSVGRFDLLYGVLYGINMFIGFETAANLAEETDDPERHVPRAVLWSLTIVGAYFVLTAYAQDVGFGQDGSAWKNSVFPLQTLASAKPFGSTDFGNVMSVLIILDVAAVAIGVCVAATRGMLSMARAGRLPRALASVHPRFRTPVGSAILVAMASVASIVLVAVRDGVFSRDTGQPGVLQPQWAPMFGWMAGFAGAGLALMYLAVSIAGARGLWHRVNRVKLVIAVTAGVLVSAGAVFGAFYKATSPLDTVSWALVLWIAAGAAWSLFVTFRQRATAGAELEVAVDGAAGDELRTA</sequence>
<dbReference type="Proteomes" id="UP001499854">
    <property type="component" value="Unassembled WGS sequence"/>
</dbReference>
<feature type="transmembrane region" description="Helical" evidence="5">
    <location>
        <begin position="166"/>
        <end position="188"/>
    </location>
</feature>
<comment type="caution">
    <text evidence="7">The sequence shown here is derived from an EMBL/GenBank/DDBJ whole genome shotgun (WGS) entry which is preliminary data.</text>
</comment>
<reference evidence="7 8" key="1">
    <citation type="journal article" date="2019" name="Int. J. Syst. Evol. Microbiol.">
        <title>The Global Catalogue of Microorganisms (GCM) 10K type strain sequencing project: providing services to taxonomists for standard genome sequencing and annotation.</title>
        <authorList>
            <consortium name="The Broad Institute Genomics Platform"/>
            <consortium name="The Broad Institute Genome Sequencing Center for Infectious Disease"/>
            <person name="Wu L."/>
            <person name="Ma J."/>
        </authorList>
    </citation>
    <scope>NUCLEOTIDE SEQUENCE [LARGE SCALE GENOMIC DNA]</scope>
    <source>
        <strain evidence="7 8">JCM 16013</strain>
    </source>
</reference>
<feature type="transmembrane region" description="Helical" evidence="5">
    <location>
        <begin position="383"/>
        <end position="409"/>
    </location>
</feature>
<evidence type="ECO:0000256" key="3">
    <source>
        <dbReference type="ARBA" id="ARBA00022989"/>
    </source>
</evidence>
<dbReference type="Gene3D" id="1.20.1740.10">
    <property type="entry name" value="Amino acid/polyamine transporter I"/>
    <property type="match status" value="1"/>
</dbReference>
<evidence type="ECO:0000313" key="7">
    <source>
        <dbReference type="EMBL" id="GAA1957743.1"/>
    </source>
</evidence>
<feature type="transmembrane region" description="Helical" evidence="5">
    <location>
        <begin position="449"/>
        <end position="470"/>
    </location>
</feature>
<dbReference type="PANTHER" id="PTHR42770">
    <property type="entry name" value="AMINO ACID TRANSPORTER-RELATED"/>
    <property type="match status" value="1"/>
</dbReference>
<dbReference type="InterPro" id="IPR004841">
    <property type="entry name" value="AA-permease/SLC12A_dom"/>
</dbReference>
<comment type="subcellular location">
    <subcellularLocation>
        <location evidence="1">Membrane</location>
        <topology evidence="1">Multi-pass membrane protein</topology>
    </subcellularLocation>
</comment>
<dbReference type="PIRSF" id="PIRSF006060">
    <property type="entry name" value="AA_transporter"/>
    <property type="match status" value="1"/>
</dbReference>
<proteinExistence type="predicted"/>
<feature type="transmembrane region" description="Helical" evidence="5">
    <location>
        <begin position="208"/>
        <end position="230"/>
    </location>
</feature>
<protein>
    <submittedName>
        <fullName evidence="7">APC family permease</fullName>
    </submittedName>
</protein>
<feature type="transmembrane region" description="Helical" evidence="5">
    <location>
        <begin position="20"/>
        <end position="41"/>
    </location>
</feature>
<feature type="transmembrane region" description="Helical" evidence="5">
    <location>
        <begin position="97"/>
        <end position="124"/>
    </location>
</feature>
<keyword evidence="2 5" id="KW-0812">Transmembrane</keyword>
<evidence type="ECO:0000313" key="8">
    <source>
        <dbReference type="Proteomes" id="UP001499854"/>
    </source>
</evidence>
<feature type="transmembrane region" description="Helical" evidence="5">
    <location>
        <begin position="342"/>
        <end position="363"/>
    </location>
</feature>
<dbReference type="InterPro" id="IPR050367">
    <property type="entry name" value="APC_superfamily"/>
</dbReference>
<dbReference type="PANTHER" id="PTHR42770:SF16">
    <property type="entry name" value="AMINO ACID PERMEASE"/>
    <property type="match status" value="1"/>
</dbReference>
<evidence type="ECO:0000256" key="4">
    <source>
        <dbReference type="ARBA" id="ARBA00023136"/>
    </source>
</evidence>
<keyword evidence="8" id="KW-1185">Reference proteome</keyword>